<keyword evidence="3" id="KW-1185">Reference proteome</keyword>
<name>A0AAV1PDV8_SCOSC</name>
<proteinExistence type="predicted"/>
<evidence type="ECO:0000256" key="1">
    <source>
        <dbReference type="SAM" id="MobiDB-lite"/>
    </source>
</evidence>
<feature type="region of interest" description="Disordered" evidence="1">
    <location>
        <begin position="128"/>
        <end position="177"/>
    </location>
</feature>
<feature type="region of interest" description="Disordered" evidence="1">
    <location>
        <begin position="85"/>
        <end position="116"/>
    </location>
</feature>
<sequence>MRHLNGFFLRSVRRGEEPLQCYHSHDGATERADKPDLKEDIRRLSDELQNKGSLLSNFMDVASVQSKEIALLSTILRDTVAWDPASGPQLSSCSTPKPPWTEVAARKRDSTASPPCLNLSNRFTALSADNLVHPDDPPAAPPRPVTTLADSAAPPKSLPRPGLKQRPSSRSKTCPQA</sequence>
<evidence type="ECO:0000313" key="2">
    <source>
        <dbReference type="EMBL" id="CAK6969735.1"/>
    </source>
</evidence>
<dbReference type="AlphaFoldDB" id="A0AAV1PDV8"/>
<accession>A0AAV1PDV8</accession>
<comment type="caution">
    <text evidence="2">The sequence shown here is derived from an EMBL/GenBank/DDBJ whole genome shotgun (WGS) entry which is preliminary data.</text>
</comment>
<gene>
    <name evidence="2" type="ORF">FSCOSCO3_A026169</name>
</gene>
<protein>
    <submittedName>
        <fullName evidence="2">Uncharacterized protein LOC115592365</fullName>
    </submittedName>
</protein>
<dbReference type="Proteomes" id="UP001314229">
    <property type="component" value="Unassembled WGS sequence"/>
</dbReference>
<organism evidence="2 3">
    <name type="scientific">Scomber scombrus</name>
    <name type="common">Atlantic mackerel</name>
    <name type="synonym">Scomber vernalis</name>
    <dbReference type="NCBI Taxonomy" id="13677"/>
    <lineage>
        <taxon>Eukaryota</taxon>
        <taxon>Metazoa</taxon>
        <taxon>Chordata</taxon>
        <taxon>Craniata</taxon>
        <taxon>Vertebrata</taxon>
        <taxon>Euteleostomi</taxon>
        <taxon>Actinopterygii</taxon>
        <taxon>Neopterygii</taxon>
        <taxon>Teleostei</taxon>
        <taxon>Neoteleostei</taxon>
        <taxon>Acanthomorphata</taxon>
        <taxon>Pelagiaria</taxon>
        <taxon>Scombriformes</taxon>
        <taxon>Scombridae</taxon>
        <taxon>Scomber</taxon>
    </lineage>
</organism>
<dbReference type="EMBL" id="CAWUFR010000141">
    <property type="protein sequence ID" value="CAK6969735.1"/>
    <property type="molecule type" value="Genomic_DNA"/>
</dbReference>
<evidence type="ECO:0000313" key="3">
    <source>
        <dbReference type="Proteomes" id="UP001314229"/>
    </source>
</evidence>
<reference evidence="2 3" key="1">
    <citation type="submission" date="2024-01" db="EMBL/GenBank/DDBJ databases">
        <authorList>
            <person name="Alioto T."/>
            <person name="Alioto T."/>
            <person name="Gomez Garrido J."/>
        </authorList>
    </citation>
    <scope>NUCLEOTIDE SEQUENCE [LARGE SCALE GENOMIC DNA]</scope>
</reference>
<feature type="compositionally biased region" description="Polar residues" evidence="1">
    <location>
        <begin position="166"/>
        <end position="177"/>
    </location>
</feature>